<keyword evidence="1" id="KW-1133">Transmembrane helix</keyword>
<sequence>MGAPHPHAHSEPPSDESPSLFLKLIKNSLPLRLASGWVTSKVCFVGVCVVCEIWLFNHRYCCGEAVRCPCLVMSLLFIASVFMLQHLGEVTALKQPGPNDLGPCASVS</sequence>
<keyword evidence="1" id="KW-0812">Transmembrane</keyword>
<reference evidence="2" key="3">
    <citation type="submission" date="2025-09" db="UniProtKB">
        <authorList>
            <consortium name="Ensembl"/>
        </authorList>
    </citation>
    <scope>IDENTIFICATION</scope>
</reference>
<accession>A0A3P8NT45</accession>
<reference evidence="2" key="1">
    <citation type="submission" date="2018-05" db="EMBL/GenBank/DDBJ databases">
        <authorList>
            <person name="Datahose"/>
        </authorList>
    </citation>
    <scope>NUCLEOTIDE SEQUENCE</scope>
</reference>
<reference evidence="2" key="2">
    <citation type="submission" date="2025-08" db="UniProtKB">
        <authorList>
            <consortium name="Ensembl"/>
        </authorList>
    </citation>
    <scope>IDENTIFICATION</scope>
</reference>
<feature type="transmembrane region" description="Helical" evidence="1">
    <location>
        <begin position="34"/>
        <end position="56"/>
    </location>
</feature>
<dbReference type="AlphaFoldDB" id="A0A3P8NT45"/>
<keyword evidence="1" id="KW-0472">Membrane</keyword>
<feature type="transmembrane region" description="Helical" evidence="1">
    <location>
        <begin position="68"/>
        <end position="88"/>
    </location>
</feature>
<dbReference type="Ensembl" id="ENSACLT00000008095.1">
    <property type="protein sequence ID" value="ENSACLP00000007913.1"/>
    <property type="gene ID" value="ENSACLG00000005381.1"/>
</dbReference>
<protein>
    <submittedName>
        <fullName evidence="2">Uncharacterized protein</fullName>
    </submittedName>
</protein>
<dbReference type="Proteomes" id="UP000265100">
    <property type="component" value="Chromosome 20"/>
</dbReference>
<evidence type="ECO:0000256" key="1">
    <source>
        <dbReference type="SAM" id="Phobius"/>
    </source>
</evidence>
<evidence type="ECO:0000313" key="3">
    <source>
        <dbReference type="Proteomes" id="UP000265100"/>
    </source>
</evidence>
<name>A0A3P8NT45_ASTCA</name>
<evidence type="ECO:0000313" key="2">
    <source>
        <dbReference type="Ensembl" id="ENSACLP00000007913.1"/>
    </source>
</evidence>
<keyword evidence="3" id="KW-1185">Reference proteome</keyword>
<proteinExistence type="predicted"/>
<organism evidence="2 3">
    <name type="scientific">Astatotilapia calliptera</name>
    <name type="common">Eastern happy</name>
    <name type="synonym">Chromis callipterus</name>
    <dbReference type="NCBI Taxonomy" id="8154"/>
    <lineage>
        <taxon>Eukaryota</taxon>
        <taxon>Metazoa</taxon>
        <taxon>Chordata</taxon>
        <taxon>Craniata</taxon>
        <taxon>Vertebrata</taxon>
        <taxon>Euteleostomi</taxon>
        <taxon>Actinopterygii</taxon>
        <taxon>Neopterygii</taxon>
        <taxon>Teleostei</taxon>
        <taxon>Neoteleostei</taxon>
        <taxon>Acanthomorphata</taxon>
        <taxon>Ovalentaria</taxon>
        <taxon>Cichlomorphae</taxon>
        <taxon>Cichliformes</taxon>
        <taxon>Cichlidae</taxon>
        <taxon>African cichlids</taxon>
        <taxon>Pseudocrenilabrinae</taxon>
        <taxon>Haplochromini</taxon>
        <taxon>Astatotilapia</taxon>
    </lineage>
</organism>